<evidence type="ECO:0000256" key="5">
    <source>
        <dbReference type="SAM" id="MobiDB-lite"/>
    </source>
</evidence>
<evidence type="ECO:0000313" key="6">
    <source>
        <dbReference type="EMBL" id="EKC18906.1"/>
    </source>
</evidence>
<dbReference type="GO" id="GO:0005730">
    <property type="term" value="C:nucleolus"/>
    <property type="evidence" value="ECO:0007669"/>
    <property type="project" value="UniProtKB-SubCell"/>
</dbReference>
<accession>K1QBK5</accession>
<feature type="compositionally biased region" description="Basic and acidic residues" evidence="5">
    <location>
        <begin position="215"/>
        <end position="225"/>
    </location>
</feature>
<dbReference type="PANTHER" id="PTHR18034">
    <property type="entry name" value="CELL CYCLE CONTROL PROTEIN CWF22-RELATED"/>
    <property type="match status" value="1"/>
</dbReference>
<dbReference type="SMART" id="SM00544">
    <property type="entry name" value="MA3"/>
    <property type="match status" value="1"/>
</dbReference>
<feature type="compositionally biased region" description="Basic residues" evidence="5">
    <location>
        <begin position="63"/>
        <end position="72"/>
    </location>
</feature>
<keyword evidence="3" id="KW-0539">Nucleus</keyword>
<dbReference type="SMART" id="SM00543">
    <property type="entry name" value="MIF4G"/>
    <property type="match status" value="1"/>
</dbReference>
<dbReference type="PANTHER" id="PTHR18034:SF4">
    <property type="entry name" value="NUCLEOLAR MIF4G DOMAIN-CONTAINING PROTEIN 1"/>
    <property type="match status" value="1"/>
</dbReference>
<gene>
    <name evidence="6" type="ORF">CGI_10010569</name>
</gene>
<reference evidence="6" key="1">
    <citation type="journal article" date="2012" name="Nature">
        <title>The oyster genome reveals stress adaptation and complexity of shell formation.</title>
        <authorList>
            <person name="Zhang G."/>
            <person name="Fang X."/>
            <person name="Guo X."/>
            <person name="Li L."/>
            <person name="Luo R."/>
            <person name="Xu F."/>
            <person name="Yang P."/>
            <person name="Zhang L."/>
            <person name="Wang X."/>
            <person name="Qi H."/>
            <person name="Xiong Z."/>
            <person name="Que H."/>
            <person name="Xie Y."/>
            <person name="Holland P.W."/>
            <person name="Paps J."/>
            <person name="Zhu Y."/>
            <person name="Wu F."/>
            <person name="Chen Y."/>
            <person name="Wang J."/>
            <person name="Peng C."/>
            <person name="Meng J."/>
            <person name="Yang L."/>
            <person name="Liu J."/>
            <person name="Wen B."/>
            <person name="Zhang N."/>
            <person name="Huang Z."/>
            <person name="Zhu Q."/>
            <person name="Feng Y."/>
            <person name="Mount A."/>
            <person name="Hedgecock D."/>
            <person name="Xu Z."/>
            <person name="Liu Y."/>
            <person name="Domazet-Loso T."/>
            <person name="Du Y."/>
            <person name="Sun X."/>
            <person name="Zhang S."/>
            <person name="Liu B."/>
            <person name="Cheng P."/>
            <person name="Jiang X."/>
            <person name="Li J."/>
            <person name="Fan D."/>
            <person name="Wang W."/>
            <person name="Fu W."/>
            <person name="Wang T."/>
            <person name="Wang B."/>
            <person name="Zhang J."/>
            <person name="Peng Z."/>
            <person name="Li Y."/>
            <person name="Li N."/>
            <person name="Wang J."/>
            <person name="Chen M."/>
            <person name="He Y."/>
            <person name="Tan F."/>
            <person name="Song X."/>
            <person name="Zheng Q."/>
            <person name="Huang R."/>
            <person name="Yang H."/>
            <person name="Du X."/>
            <person name="Chen L."/>
            <person name="Yang M."/>
            <person name="Gaffney P.M."/>
            <person name="Wang S."/>
            <person name="Luo L."/>
            <person name="She Z."/>
            <person name="Ming Y."/>
            <person name="Huang W."/>
            <person name="Zhang S."/>
            <person name="Huang B."/>
            <person name="Zhang Y."/>
            <person name="Qu T."/>
            <person name="Ni P."/>
            <person name="Miao G."/>
            <person name="Wang J."/>
            <person name="Wang Q."/>
            <person name="Steinberg C.E."/>
            <person name="Wang H."/>
            <person name="Li N."/>
            <person name="Qian L."/>
            <person name="Zhang G."/>
            <person name="Li Y."/>
            <person name="Yang H."/>
            <person name="Liu X."/>
            <person name="Wang J."/>
            <person name="Yin Y."/>
            <person name="Wang J."/>
        </authorList>
    </citation>
    <scope>NUCLEOTIDE SEQUENCE [LARGE SCALE GENOMIC DNA]</scope>
    <source>
        <strain evidence="6">05x7-T-G4-1.051#20</strain>
    </source>
</reference>
<evidence type="ECO:0000256" key="4">
    <source>
        <dbReference type="SAM" id="Coils"/>
    </source>
</evidence>
<dbReference type="InterPro" id="IPR016024">
    <property type="entry name" value="ARM-type_fold"/>
</dbReference>
<evidence type="ECO:0000256" key="1">
    <source>
        <dbReference type="ARBA" id="ARBA00004604"/>
    </source>
</evidence>
<evidence type="ECO:0000256" key="3">
    <source>
        <dbReference type="ARBA" id="ARBA00023242"/>
    </source>
</evidence>
<dbReference type="FunCoup" id="K1QBK5">
    <property type="interactions" value="976"/>
</dbReference>
<protein>
    <submittedName>
        <fullName evidence="6">Nucleolar MIF4G domain-containing protein 1</fullName>
    </submittedName>
</protein>
<feature type="compositionally biased region" description="Basic and acidic residues" evidence="5">
    <location>
        <begin position="122"/>
        <end position="151"/>
    </location>
</feature>
<feature type="region of interest" description="Disordered" evidence="5">
    <location>
        <begin position="32"/>
        <end position="225"/>
    </location>
</feature>
<dbReference type="Pfam" id="PF02854">
    <property type="entry name" value="MIF4G"/>
    <property type="match status" value="1"/>
</dbReference>
<dbReference type="InterPro" id="IPR003891">
    <property type="entry name" value="Initiation_fac_eIF4g_MI"/>
</dbReference>
<sequence length="817" mass="94663">MSKRNRTPFTLKCKAKEAPALKKYRADVLNFSKSTDDPEKHNAFLKKDTTFSRKQKRKEERKLKKARRHAFRCGKQLPTMQTWMEKKEDTSKFNTKKKPLEKLKEKKKKQRATSKELKKHKEKDERDNRKEQLLDDNRKEDRMLKQLEKNLRLNKRKSKTLPQAFVNDGLDCKNKTDSDEEMEDEEEYDDDESDEDIEEGEDFEFSDEDMESDVEEQHPKIDVISDKSRNLKSILSKAISEIKAEKKQVTFDKVTDKGKKKDKEKTEFKEDIYGRLRDKEGNIMKSSGQTGKYIPPGKRVQISDEKKKIQLERLQKQLKGLVNRASEANMSQICAQIEAVYRDNSRAEVTEALSAIVINACVSVSITPERLAMEMMLLVTVLHGNIGTEVGAMFLQTLAQKYKSVRNHGNRLEDKSLDNAVMLFAFLYTFKVIDSTLIFGIIDDLVKSFQEKDIQIILLLLKNVGFYLRKDNPNGLKDTILEIQSAAQALGGGDQSSHVKFMLETLMAIKNNNMRKIPNYDPERLEHLKKVARGILRGSTLGDGQLHIGLTDLIKAEERGRWWLVGSAWEGPTEEKQPAHGTVEMESVVGEVSTQLLELARRQRMNTDVRKNIFCVIMSSQDYIDGFDKLLRLGLKSQQEREIVHIIVDLCLQEKKYNPFYMLLLQKFCLYHRRFQMSTQFLMWDKFKDMKKLSQVQREHLSTLLSQLLSSKAMSLSVLKVVEFGTLDVHMLRFLKHLMQSVLLDYPEDVTKAMFERIAPLTKLQHLHEGLKLFMQHFLLKKKAKDVADNPLLKERIAIADKILSASKSRSHSEFDD</sequence>
<dbReference type="FunFam" id="1.25.40.180:FF:000032">
    <property type="entry name" value="Nucleolar MIF4G domain-containing protein 1"/>
    <property type="match status" value="1"/>
</dbReference>
<dbReference type="HOGENOM" id="CLU_006786_0_0_1"/>
<organism evidence="6">
    <name type="scientific">Magallana gigas</name>
    <name type="common">Pacific oyster</name>
    <name type="synonym">Crassostrea gigas</name>
    <dbReference type="NCBI Taxonomy" id="29159"/>
    <lineage>
        <taxon>Eukaryota</taxon>
        <taxon>Metazoa</taxon>
        <taxon>Spiralia</taxon>
        <taxon>Lophotrochozoa</taxon>
        <taxon>Mollusca</taxon>
        <taxon>Bivalvia</taxon>
        <taxon>Autobranchia</taxon>
        <taxon>Pteriomorphia</taxon>
        <taxon>Ostreida</taxon>
        <taxon>Ostreoidea</taxon>
        <taxon>Ostreidae</taxon>
        <taxon>Magallana</taxon>
    </lineage>
</organism>
<feature type="compositionally biased region" description="Basic residues" evidence="5">
    <location>
        <begin position="105"/>
        <end position="121"/>
    </location>
</feature>
<dbReference type="SUPFAM" id="SSF48371">
    <property type="entry name" value="ARM repeat"/>
    <property type="match status" value="1"/>
</dbReference>
<dbReference type="InParanoid" id="K1QBK5"/>
<name>K1QBK5_MAGGI</name>
<dbReference type="InterPro" id="IPR003890">
    <property type="entry name" value="MIF4G-like_typ-3"/>
</dbReference>
<comment type="similarity">
    <text evidence="2">Belongs to the CWC22 family.</text>
</comment>
<comment type="subcellular location">
    <subcellularLocation>
        <location evidence="1">Nucleus</location>
        <location evidence="1">Nucleolus</location>
    </subcellularLocation>
</comment>
<feature type="coiled-coil region" evidence="4">
    <location>
        <begin position="304"/>
        <end position="331"/>
    </location>
</feature>
<dbReference type="AlphaFoldDB" id="K1QBK5"/>
<dbReference type="GO" id="GO:0003723">
    <property type="term" value="F:RNA binding"/>
    <property type="evidence" value="ECO:0007669"/>
    <property type="project" value="InterPro"/>
</dbReference>
<keyword evidence="4" id="KW-0175">Coiled coil</keyword>
<feature type="compositionally biased region" description="Basic and acidic residues" evidence="5">
    <location>
        <begin position="34"/>
        <end position="62"/>
    </location>
</feature>
<dbReference type="Gene3D" id="1.25.40.180">
    <property type="match status" value="1"/>
</dbReference>
<dbReference type="PROSITE" id="PS51366">
    <property type="entry name" value="MI"/>
    <property type="match status" value="1"/>
</dbReference>
<dbReference type="GO" id="GO:0042274">
    <property type="term" value="P:ribosomal small subunit biogenesis"/>
    <property type="evidence" value="ECO:0007669"/>
    <property type="project" value="TreeGrafter"/>
</dbReference>
<dbReference type="InterPro" id="IPR050781">
    <property type="entry name" value="CWC22_splicing_factor"/>
</dbReference>
<proteinExistence type="inferred from homology"/>
<dbReference type="Pfam" id="PF02847">
    <property type="entry name" value="MA3"/>
    <property type="match status" value="1"/>
</dbReference>
<dbReference type="EMBL" id="JH816588">
    <property type="protein sequence ID" value="EKC18906.1"/>
    <property type="molecule type" value="Genomic_DNA"/>
</dbReference>
<evidence type="ECO:0000256" key="2">
    <source>
        <dbReference type="ARBA" id="ARBA00006856"/>
    </source>
</evidence>
<feature type="compositionally biased region" description="Acidic residues" evidence="5">
    <location>
        <begin position="178"/>
        <end position="214"/>
    </location>
</feature>